<keyword evidence="6" id="KW-0479">Metal-binding</keyword>
<dbReference type="Pfam" id="PF00384">
    <property type="entry name" value="Molybdopterin"/>
    <property type="match status" value="1"/>
</dbReference>
<proteinExistence type="inferred from homology"/>
<dbReference type="InterPro" id="IPR037951">
    <property type="entry name" value="MopB_CT_YdeP"/>
</dbReference>
<keyword evidence="4" id="KW-0004">4Fe-4S</keyword>
<dbReference type="NCBIfam" id="TIGR01701">
    <property type="entry name" value="Fdhalpha-like"/>
    <property type="match status" value="1"/>
</dbReference>
<dbReference type="GO" id="GO:0008863">
    <property type="term" value="F:formate dehydrogenase (NAD+) activity"/>
    <property type="evidence" value="ECO:0007669"/>
    <property type="project" value="InterPro"/>
</dbReference>
<dbReference type="Gene3D" id="3.40.228.10">
    <property type="entry name" value="Dimethylsulfoxide Reductase, domain 2"/>
    <property type="match status" value="1"/>
</dbReference>
<protein>
    <submittedName>
        <fullName evidence="11">Formate dehydrogenase F4A subunit</fullName>
    </submittedName>
</protein>
<evidence type="ECO:0000256" key="5">
    <source>
        <dbReference type="ARBA" id="ARBA00022505"/>
    </source>
</evidence>
<evidence type="ECO:0000313" key="12">
    <source>
        <dbReference type="Proteomes" id="UP000295097"/>
    </source>
</evidence>
<dbReference type="CDD" id="cd02787">
    <property type="entry name" value="MopB_CT_ydeP"/>
    <property type="match status" value="1"/>
</dbReference>
<dbReference type="InterPro" id="IPR041953">
    <property type="entry name" value="YdeP_MopB"/>
</dbReference>
<keyword evidence="5" id="KW-0500">Molybdenum</keyword>
<evidence type="ECO:0000256" key="4">
    <source>
        <dbReference type="ARBA" id="ARBA00022485"/>
    </source>
</evidence>
<dbReference type="GO" id="GO:0030151">
    <property type="term" value="F:molybdenum ion binding"/>
    <property type="evidence" value="ECO:0007669"/>
    <property type="project" value="InterPro"/>
</dbReference>
<dbReference type="SUPFAM" id="SSF50692">
    <property type="entry name" value="ADC-like"/>
    <property type="match status" value="1"/>
</dbReference>
<dbReference type="PIRSF" id="PIRSF000144">
    <property type="entry name" value="CbbBc"/>
    <property type="match status" value="1"/>
</dbReference>
<sequence length="768" mass="83884">MERDPNSGHKSKAAGGWPALIASGKFLLSSGAPLSGVNALKKANQPDGFDCPGCAWGDPEHGSSFEFCENGVKAVSWEATERHADPVFFARHSVSTLKTWSDHDLENSGRLTEPMRYNASTDHYEPVSWETAFHEIGELLNSLDTPDEALFYTSGRASNEAAYVYQLFARIYGTNNMPDCSNMCHEASGVALKQAIGIGKGTVRLEDFEKADAIFVVGQNPGTNHPRMLGDLRRAAERGARIAVFNTLRERGLERFADPQRKMEMVINGSKKIASDYFQPALGGDMAVFRGMAKAVITADRKSRSDGNGPLIDEAFIAKHTQGFESYIAEVDQTRWEDIEAQSGLSRAEIEKAARIYLSADNVICTWAMGITQHKHSVITIREIASFMMLRGQIGRPGAGLCPVRGHSNVQGDRTMGINEKPPAAFLDALSKTFGFEAPREHGYSTIGAIGAMLAGKARAFVGLGGNFGRAVPDSSLIENALREQLLTVQIATKLNASHTMPGRNAYLLPCLGRTEIDLGPDGKPQLITVEDSMSMIHGSAGINTPAGPQLRSEIAIVTGIAAATVGTDVVNWPALSANYDRIRDYIAKTIPGFSDFNKRVRQPRGFYLGNSAAERKWDTDTGLANFCDCALPESTVFQKRGEKKDYFTLQTVRSHDQYNTTVYGMDDRYRGVYGERRIIFINPADITDMGARAHQFVDIEGPDDDGVERIARSFKLIPYDIPRGCLAGYFPELNVLVPLSSFGDLSETPTSKSIPVRLKIAQTEAVA</sequence>
<evidence type="ECO:0000256" key="8">
    <source>
        <dbReference type="ARBA" id="ARBA00023004"/>
    </source>
</evidence>
<evidence type="ECO:0000256" key="1">
    <source>
        <dbReference type="ARBA" id="ARBA00001942"/>
    </source>
</evidence>
<gene>
    <name evidence="11" type="ORF">EDC90_100882</name>
</gene>
<feature type="domain" description="Molybdopterin oxidoreductase" evidence="10">
    <location>
        <begin position="110"/>
        <end position="405"/>
    </location>
</feature>
<dbReference type="GO" id="GO:0051539">
    <property type="term" value="F:4 iron, 4 sulfur cluster binding"/>
    <property type="evidence" value="ECO:0007669"/>
    <property type="project" value="UniProtKB-KW"/>
</dbReference>
<comment type="similarity">
    <text evidence="3">Belongs to the prokaryotic molybdopterin-containing oxidoreductase family.</text>
</comment>
<keyword evidence="9" id="KW-0411">Iron-sulfur</keyword>
<dbReference type="EMBL" id="SMAR01000008">
    <property type="protein sequence ID" value="TCT40942.1"/>
    <property type="molecule type" value="Genomic_DNA"/>
</dbReference>
<comment type="caution">
    <text evidence="11">The sequence shown here is derived from an EMBL/GenBank/DDBJ whole genome shotgun (WGS) entry which is preliminary data.</text>
</comment>
<accession>A0A4R3NV51</accession>
<dbReference type="InterPro" id="IPR050123">
    <property type="entry name" value="Prok_molybdopt-oxidoreductase"/>
</dbReference>
<dbReference type="AlphaFoldDB" id="A0A4R3NV51"/>
<dbReference type="InterPro" id="IPR009010">
    <property type="entry name" value="Asp_de-COase-like_dom_sf"/>
</dbReference>
<dbReference type="SUPFAM" id="SSF53706">
    <property type="entry name" value="Formate dehydrogenase/DMSO reductase, domains 1-3"/>
    <property type="match status" value="1"/>
</dbReference>
<comment type="cofactor">
    <cofactor evidence="2">
        <name>[4Fe-4S] cluster</name>
        <dbReference type="ChEBI" id="CHEBI:49883"/>
    </cofactor>
</comment>
<evidence type="ECO:0000259" key="10">
    <source>
        <dbReference type="Pfam" id="PF00384"/>
    </source>
</evidence>
<name>A0A4R3NV51_9HYPH</name>
<evidence type="ECO:0000256" key="3">
    <source>
        <dbReference type="ARBA" id="ARBA00010312"/>
    </source>
</evidence>
<organism evidence="11 12">
    <name type="scientific">Martelella mediterranea</name>
    <dbReference type="NCBI Taxonomy" id="293089"/>
    <lineage>
        <taxon>Bacteria</taxon>
        <taxon>Pseudomonadati</taxon>
        <taxon>Pseudomonadota</taxon>
        <taxon>Alphaproteobacteria</taxon>
        <taxon>Hyphomicrobiales</taxon>
        <taxon>Aurantimonadaceae</taxon>
        <taxon>Martelella</taxon>
    </lineage>
</organism>
<dbReference type="CDD" id="cd02767">
    <property type="entry name" value="MopB_ydeP"/>
    <property type="match status" value="1"/>
</dbReference>
<dbReference type="InterPro" id="IPR010046">
    <property type="entry name" value="Mopterin_OxRdtse_a_bac"/>
</dbReference>
<evidence type="ECO:0000256" key="2">
    <source>
        <dbReference type="ARBA" id="ARBA00001966"/>
    </source>
</evidence>
<evidence type="ECO:0000256" key="6">
    <source>
        <dbReference type="ARBA" id="ARBA00022723"/>
    </source>
</evidence>
<dbReference type="OrthoDB" id="5287431at2"/>
<evidence type="ECO:0000313" key="11">
    <source>
        <dbReference type="EMBL" id="TCT40942.1"/>
    </source>
</evidence>
<keyword evidence="12" id="KW-1185">Reference proteome</keyword>
<comment type="cofactor">
    <cofactor evidence="1">
        <name>Mo-bis(molybdopterin guanine dinucleotide)</name>
        <dbReference type="ChEBI" id="CHEBI:60539"/>
    </cofactor>
</comment>
<dbReference type="RefSeq" id="WP_132310173.1">
    <property type="nucleotide sequence ID" value="NZ_SMAR01000008.1"/>
</dbReference>
<keyword evidence="8" id="KW-0408">Iron</keyword>
<evidence type="ECO:0000256" key="7">
    <source>
        <dbReference type="ARBA" id="ARBA00023002"/>
    </source>
</evidence>
<dbReference type="PANTHER" id="PTHR43105:SF4">
    <property type="entry name" value="PROTEIN YDEP"/>
    <property type="match status" value="1"/>
</dbReference>
<keyword evidence="7" id="KW-0560">Oxidoreductase</keyword>
<reference evidence="11 12" key="1">
    <citation type="submission" date="2019-03" db="EMBL/GenBank/DDBJ databases">
        <title>Freshwater and sediment microbial communities from various areas in North America, analyzing microbe dynamics in response to fracking.</title>
        <authorList>
            <person name="Lamendella R."/>
        </authorList>
    </citation>
    <scope>NUCLEOTIDE SEQUENCE [LARGE SCALE GENOMIC DNA]</scope>
    <source>
        <strain evidence="11 12">175.2</strain>
    </source>
</reference>
<dbReference type="GO" id="GO:0016020">
    <property type="term" value="C:membrane"/>
    <property type="evidence" value="ECO:0007669"/>
    <property type="project" value="TreeGrafter"/>
</dbReference>
<dbReference type="Proteomes" id="UP000295097">
    <property type="component" value="Unassembled WGS sequence"/>
</dbReference>
<dbReference type="PANTHER" id="PTHR43105">
    <property type="entry name" value="RESPIRATORY NITRATE REDUCTASE"/>
    <property type="match status" value="1"/>
</dbReference>
<dbReference type="InterPro" id="IPR006656">
    <property type="entry name" value="Mopterin_OxRdtase"/>
</dbReference>
<evidence type="ECO:0000256" key="9">
    <source>
        <dbReference type="ARBA" id="ARBA00023014"/>
    </source>
</evidence>